<sequence>MKSNNPGTLAIVGTVSKIAGVSVGAAVVAGKAVGSWLRNTVATKAGRSVRSEKKPGRVGAKAGAKEKAATKARGSQLKVAPAKASVSKPAKTAARAGRTGATKRKRATTTRKKA</sequence>
<name>X1J0Y1_9ZZZZ</name>
<dbReference type="AlphaFoldDB" id="X1J0Y1"/>
<accession>X1J0Y1</accession>
<evidence type="ECO:0000313" key="2">
    <source>
        <dbReference type="EMBL" id="GAH71979.1"/>
    </source>
</evidence>
<feature type="non-terminal residue" evidence="2">
    <location>
        <position position="114"/>
    </location>
</feature>
<gene>
    <name evidence="2" type="ORF">S03H2_51272</name>
</gene>
<protein>
    <submittedName>
        <fullName evidence="2">Uncharacterized protein</fullName>
    </submittedName>
</protein>
<comment type="caution">
    <text evidence="2">The sequence shown here is derived from an EMBL/GenBank/DDBJ whole genome shotgun (WGS) entry which is preliminary data.</text>
</comment>
<proteinExistence type="predicted"/>
<feature type="compositionally biased region" description="Basic residues" evidence="1">
    <location>
        <begin position="101"/>
        <end position="114"/>
    </location>
</feature>
<organism evidence="2">
    <name type="scientific">marine sediment metagenome</name>
    <dbReference type="NCBI Taxonomy" id="412755"/>
    <lineage>
        <taxon>unclassified sequences</taxon>
        <taxon>metagenomes</taxon>
        <taxon>ecological metagenomes</taxon>
    </lineage>
</organism>
<evidence type="ECO:0000256" key="1">
    <source>
        <dbReference type="SAM" id="MobiDB-lite"/>
    </source>
</evidence>
<dbReference type="EMBL" id="BARU01032517">
    <property type="protein sequence ID" value="GAH71979.1"/>
    <property type="molecule type" value="Genomic_DNA"/>
</dbReference>
<feature type="region of interest" description="Disordered" evidence="1">
    <location>
        <begin position="46"/>
        <end position="114"/>
    </location>
</feature>
<feature type="compositionally biased region" description="Low complexity" evidence="1">
    <location>
        <begin position="71"/>
        <end position="100"/>
    </location>
</feature>
<reference evidence="2" key="1">
    <citation type="journal article" date="2014" name="Front. Microbiol.">
        <title>High frequency of phylogenetically diverse reductive dehalogenase-homologous genes in deep subseafloor sedimentary metagenomes.</title>
        <authorList>
            <person name="Kawai M."/>
            <person name="Futagami T."/>
            <person name="Toyoda A."/>
            <person name="Takaki Y."/>
            <person name="Nishi S."/>
            <person name="Hori S."/>
            <person name="Arai W."/>
            <person name="Tsubouchi T."/>
            <person name="Morono Y."/>
            <person name="Uchiyama I."/>
            <person name="Ito T."/>
            <person name="Fujiyama A."/>
            <person name="Inagaki F."/>
            <person name="Takami H."/>
        </authorList>
    </citation>
    <scope>NUCLEOTIDE SEQUENCE</scope>
    <source>
        <strain evidence="2">Expedition CK06-06</strain>
    </source>
</reference>